<dbReference type="EMBL" id="JZYX01000049">
    <property type="protein sequence ID" value="KJN21767.1"/>
    <property type="molecule type" value="Genomic_DNA"/>
</dbReference>
<keyword evidence="3" id="KW-0238">DNA-binding</keyword>
<dbReference type="InterPro" id="IPR040480">
    <property type="entry name" value="DnaT_DNA_bind"/>
</dbReference>
<dbReference type="InterPro" id="IPR020917">
    <property type="entry name" value="DnaT"/>
</dbReference>
<accession>A0A0F1AIU6</accession>
<feature type="compositionally biased region" description="Basic and acidic residues" evidence="4">
    <location>
        <begin position="159"/>
        <end position="171"/>
    </location>
</feature>
<dbReference type="Proteomes" id="UP000033352">
    <property type="component" value="Unassembled WGS sequence"/>
</dbReference>
<sequence length="181" mass="19976">MSSRILTTSFAGIDAFMRDPRGVLTHAEGGTVAVFADNAPAFYAITPERLAQLLETEAQLSRPASDITLDNQFFDEPVNAPVTVPMGKFALYAGWQPDADFQRQAALWGIALTQPATTEELAAFTAWWQAEGKVFTHIQWQQKLARHLQITRASNNGQPKRDINAFSEPDKQIPSGFRGAK</sequence>
<name>A0A0F1AIU6_9ENTR</name>
<dbReference type="HAMAP" id="MF_01061">
    <property type="entry name" value="DnaT"/>
    <property type="match status" value="1"/>
</dbReference>
<evidence type="ECO:0000313" key="7">
    <source>
        <dbReference type="Proteomes" id="UP000033352"/>
    </source>
</evidence>
<dbReference type="GO" id="GO:0006269">
    <property type="term" value="P:DNA replication, synthesis of primer"/>
    <property type="evidence" value="ECO:0007669"/>
    <property type="project" value="UniProtKB-KW"/>
</dbReference>
<dbReference type="RefSeq" id="WP_045286454.1">
    <property type="nucleotide sequence ID" value="NZ_JZYX01000049.1"/>
</dbReference>
<dbReference type="PATRIC" id="fig|1619248.3.peg.3531"/>
<dbReference type="OrthoDB" id="6630498at2"/>
<gene>
    <name evidence="3" type="primary">dnaT</name>
    <name evidence="6" type="ORF">SS37_20105</name>
</gene>
<feature type="domain" description="DnaT DNA-binding" evidence="5">
    <location>
        <begin position="89"/>
        <end position="158"/>
    </location>
</feature>
<comment type="similarity">
    <text evidence="3">Belongs to the DnaT family.</text>
</comment>
<feature type="region of interest" description="Disordered" evidence="4">
    <location>
        <begin position="153"/>
        <end position="181"/>
    </location>
</feature>
<keyword evidence="1 3" id="KW-0639">Primosome</keyword>
<evidence type="ECO:0000259" key="5">
    <source>
        <dbReference type="Pfam" id="PF17948"/>
    </source>
</evidence>
<comment type="caution">
    <text evidence="6">The sequence shown here is derived from an EMBL/GenBank/DDBJ whole genome shotgun (WGS) entry which is preliminary data.</text>
</comment>
<dbReference type="GO" id="GO:1990077">
    <property type="term" value="C:primosome complex"/>
    <property type="evidence" value="ECO:0007669"/>
    <property type="project" value="UniProtKB-UniRule"/>
</dbReference>
<evidence type="ECO:0000256" key="3">
    <source>
        <dbReference type="HAMAP-Rule" id="MF_01061"/>
    </source>
</evidence>
<dbReference type="Gene3D" id="1.10.8.1180">
    <property type="match status" value="1"/>
</dbReference>
<dbReference type="Pfam" id="PF17948">
    <property type="entry name" value="DnaT"/>
    <property type="match status" value="1"/>
</dbReference>
<comment type="subunit">
    <text evidence="3">Homooligomerizes. Interacts with PriB. Component of the replication restart primosome. Primosome assembly occurs via a 'hand-off' mechanism. PriA binds to replication forks, subsequently PriB then DnaT bind; DnaT then displaces ssDNA to generate the helicase loading substrate.</text>
</comment>
<evidence type="ECO:0000256" key="1">
    <source>
        <dbReference type="ARBA" id="ARBA00022515"/>
    </source>
</evidence>
<dbReference type="AlphaFoldDB" id="A0A0F1AIU6"/>
<reference evidence="6 7" key="1">
    <citation type="submission" date="2015-03" db="EMBL/GenBank/DDBJ databases">
        <authorList>
            <person name="McCorrison J."/>
            <person name="Sanka R."/>
            <person name="Adams M."/>
            <person name="Brinkac L."/>
            <person name="Nierman W."/>
            <person name="Sutton G."/>
            <person name="Nelson K."/>
            <person name="Kiedrowski L."/>
            <person name="Guerrero D."/>
            <person name="Bonomo R."/>
        </authorList>
    </citation>
    <scope>NUCLEOTIDE SEQUENCE [LARGE SCALE GENOMIC DNA]</scope>
    <source>
        <strain evidence="6 7">35699</strain>
    </source>
</reference>
<evidence type="ECO:0000313" key="6">
    <source>
        <dbReference type="EMBL" id="KJN21767.1"/>
    </source>
</evidence>
<evidence type="ECO:0000256" key="2">
    <source>
        <dbReference type="ARBA" id="ARBA00022705"/>
    </source>
</evidence>
<organism evidence="6 7">
    <name type="scientific">Enterobacter sichuanensis</name>
    <dbReference type="NCBI Taxonomy" id="2071710"/>
    <lineage>
        <taxon>Bacteria</taxon>
        <taxon>Pseudomonadati</taxon>
        <taxon>Pseudomonadota</taxon>
        <taxon>Gammaproteobacteria</taxon>
        <taxon>Enterobacterales</taxon>
        <taxon>Enterobacteriaceae</taxon>
        <taxon>Enterobacter</taxon>
        <taxon>Enterobacter cloacae complex</taxon>
    </lineage>
</organism>
<comment type="function">
    <text evidence="3">Involved in the restart of stalled replication forks, which reloads the replicative helicase on sites other than the origin of replication. Can function in multiple replication restart pathways. Displaces ssDNA from a PriB-ssDNA complex. Probably forms a spiral filament on ssDNA.</text>
</comment>
<keyword evidence="2 3" id="KW-0235">DNA replication</keyword>
<dbReference type="NCBIfam" id="NF002770">
    <property type="entry name" value="PRK02854.1"/>
    <property type="match status" value="1"/>
</dbReference>
<protein>
    <recommendedName>
        <fullName evidence="3">Replication restart protein DnaT</fullName>
    </recommendedName>
</protein>
<proteinExistence type="inferred from homology"/>
<dbReference type="GO" id="GO:0003697">
    <property type="term" value="F:single-stranded DNA binding"/>
    <property type="evidence" value="ECO:0007669"/>
    <property type="project" value="UniProtKB-UniRule"/>
</dbReference>
<evidence type="ECO:0000256" key="4">
    <source>
        <dbReference type="SAM" id="MobiDB-lite"/>
    </source>
</evidence>